<dbReference type="Proteomes" id="UP001519343">
    <property type="component" value="Unassembled WGS sequence"/>
</dbReference>
<dbReference type="EMBL" id="JAGGKT010000033">
    <property type="protein sequence ID" value="MBP1934949.1"/>
    <property type="molecule type" value="Genomic_DNA"/>
</dbReference>
<organism evidence="1 2">
    <name type="scientific">Ammoniphilus resinae</name>
    <dbReference type="NCBI Taxonomy" id="861532"/>
    <lineage>
        <taxon>Bacteria</taxon>
        <taxon>Bacillati</taxon>
        <taxon>Bacillota</taxon>
        <taxon>Bacilli</taxon>
        <taxon>Bacillales</taxon>
        <taxon>Paenibacillaceae</taxon>
        <taxon>Aneurinibacillus group</taxon>
        <taxon>Ammoniphilus</taxon>
    </lineage>
</organism>
<dbReference type="RefSeq" id="WP_209812921.1">
    <property type="nucleotide sequence ID" value="NZ_JAGGKT010000033.1"/>
</dbReference>
<reference evidence="1 2" key="1">
    <citation type="submission" date="2021-03" db="EMBL/GenBank/DDBJ databases">
        <title>Genomic Encyclopedia of Type Strains, Phase IV (KMG-IV): sequencing the most valuable type-strain genomes for metagenomic binning, comparative biology and taxonomic classification.</title>
        <authorList>
            <person name="Goeker M."/>
        </authorList>
    </citation>
    <scope>NUCLEOTIDE SEQUENCE [LARGE SCALE GENOMIC DNA]</scope>
    <source>
        <strain evidence="1 2">DSM 24738</strain>
    </source>
</reference>
<name>A0ABS4GXF9_9BACL</name>
<evidence type="ECO:0000313" key="2">
    <source>
        <dbReference type="Proteomes" id="UP001519343"/>
    </source>
</evidence>
<gene>
    <name evidence="1" type="ORF">J2Z37_004969</name>
</gene>
<sequence>MGIQPVKFVNQGLPNTTENAWPVKVDFQVFPLMGEPDKFSLNDGDIKALSFPTDAFAKAYVWISISNGSVTATISSLIFTSDNTTVASVPESIINVSGVELPLVDTRGSVTLIIIQNNSGIDIGEVRVAVKGIV</sequence>
<proteinExistence type="predicted"/>
<accession>A0ABS4GXF9</accession>
<protein>
    <submittedName>
        <fullName evidence="1">Uncharacterized protein</fullName>
    </submittedName>
</protein>
<evidence type="ECO:0000313" key="1">
    <source>
        <dbReference type="EMBL" id="MBP1934949.1"/>
    </source>
</evidence>
<comment type="caution">
    <text evidence="1">The sequence shown here is derived from an EMBL/GenBank/DDBJ whole genome shotgun (WGS) entry which is preliminary data.</text>
</comment>
<keyword evidence="2" id="KW-1185">Reference proteome</keyword>